<evidence type="ECO:0000256" key="1">
    <source>
        <dbReference type="SAM" id="SignalP"/>
    </source>
</evidence>
<evidence type="ECO:0008006" key="4">
    <source>
        <dbReference type="Google" id="ProtNLM"/>
    </source>
</evidence>
<dbReference type="PANTHER" id="PTHR35567">
    <property type="entry name" value="MALATE DEHYDROGENASE (AFU_ORTHOLOGUE AFUA_2G13800)"/>
    <property type="match status" value="1"/>
</dbReference>
<accession>A0A4Q0T5V6</accession>
<proteinExistence type="predicted"/>
<dbReference type="Proteomes" id="UP000289437">
    <property type="component" value="Unassembled WGS sequence"/>
</dbReference>
<sequence>MRILVGLIVMLAVQAAAVGQDVTVPAEAKVLRTVEGRGVQIYRCDASAWVFVAPEAELFEGGSKVGTHGAGPVWIWKDGSSVKGAVVHKLASPEAGAVPWLLLKGTPAADAGVLGEVAWVRRWETHGGNAPIGTCEAGKSTRVEYSAKYSFYAAK</sequence>
<feature type="signal peptide" evidence="1">
    <location>
        <begin position="1"/>
        <end position="17"/>
    </location>
</feature>
<organism evidence="2 3">
    <name type="scientific">Granulicella sibirica</name>
    <dbReference type="NCBI Taxonomy" id="2479048"/>
    <lineage>
        <taxon>Bacteria</taxon>
        <taxon>Pseudomonadati</taxon>
        <taxon>Acidobacteriota</taxon>
        <taxon>Terriglobia</taxon>
        <taxon>Terriglobales</taxon>
        <taxon>Acidobacteriaceae</taxon>
        <taxon>Granulicella</taxon>
    </lineage>
</organism>
<feature type="chain" id="PRO_5020416066" description="DUF3455 domain-containing protein" evidence="1">
    <location>
        <begin position="18"/>
        <end position="155"/>
    </location>
</feature>
<dbReference type="EMBL" id="RDSM01000001">
    <property type="protein sequence ID" value="RXH57006.1"/>
    <property type="molecule type" value="Genomic_DNA"/>
</dbReference>
<name>A0A4Q0T5V6_9BACT</name>
<evidence type="ECO:0000313" key="2">
    <source>
        <dbReference type="EMBL" id="RXH57006.1"/>
    </source>
</evidence>
<keyword evidence="1" id="KW-0732">Signal</keyword>
<dbReference type="Pfam" id="PF11937">
    <property type="entry name" value="DUF3455"/>
    <property type="match status" value="1"/>
</dbReference>
<evidence type="ECO:0000313" key="3">
    <source>
        <dbReference type="Proteomes" id="UP000289437"/>
    </source>
</evidence>
<protein>
    <recommendedName>
        <fullName evidence="4">DUF3455 domain-containing protein</fullName>
    </recommendedName>
</protein>
<keyword evidence="3" id="KW-1185">Reference proteome</keyword>
<comment type="caution">
    <text evidence="2">The sequence shown here is derived from an EMBL/GenBank/DDBJ whole genome shotgun (WGS) entry which is preliminary data.</text>
</comment>
<dbReference type="PANTHER" id="PTHR35567:SF1">
    <property type="entry name" value="CONSERVED FUNGAL PROTEIN (AFU_ORTHOLOGUE AFUA_1G14230)"/>
    <property type="match status" value="1"/>
</dbReference>
<gene>
    <name evidence="2" type="ORF">GRAN_0316</name>
</gene>
<reference evidence="3" key="2">
    <citation type="submission" date="2019-02" db="EMBL/GenBank/DDBJ databases">
        <title>Granulicella sibirica sp. nov., a psychrotolerant acidobacterium isolated from an organic soil layer in forested tundra, West Siberia.</title>
        <authorList>
            <person name="Oshkin I.Y."/>
            <person name="Kulichevskaya I.S."/>
            <person name="Rijpstra W.I.C."/>
            <person name="Sinninghe Damste J.S."/>
            <person name="Rakitin A.L."/>
            <person name="Ravin N.V."/>
            <person name="Dedysh S.N."/>
        </authorList>
    </citation>
    <scope>NUCLEOTIDE SEQUENCE [LARGE SCALE GENOMIC DNA]</scope>
    <source>
        <strain evidence="3">AF10</strain>
    </source>
</reference>
<dbReference type="InterPro" id="IPR021851">
    <property type="entry name" value="DUF3455"/>
</dbReference>
<dbReference type="AlphaFoldDB" id="A0A4Q0T5V6"/>
<reference evidence="2 3" key="1">
    <citation type="submission" date="2018-11" db="EMBL/GenBank/DDBJ databases">
        <authorList>
            <person name="Mardanov A.V."/>
            <person name="Ravin N.V."/>
            <person name="Dedysh S.N."/>
        </authorList>
    </citation>
    <scope>NUCLEOTIDE SEQUENCE [LARGE SCALE GENOMIC DNA]</scope>
    <source>
        <strain evidence="2 3">AF10</strain>
    </source>
</reference>
<dbReference type="RefSeq" id="WP_241654270.1">
    <property type="nucleotide sequence ID" value="NZ_RDSM01000001.1"/>
</dbReference>